<dbReference type="EMBL" id="JAWJWE010000036">
    <property type="protein sequence ID" value="KAK6628842.1"/>
    <property type="molecule type" value="Genomic_DNA"/>
</dbReference>
<protein>
    <submittedName>
        <fullName evidence="1">Uncharacterized protein</fullName>
    </submittedName>
</protein>
<reference evidence="1 2" key="1">
    <citation type="submission" date="2023-10" db="EMBL/GenBank/DDBJ databases">
        <title>Genomes of two closely related lineages of the louse Polyplax serrata with different host specificities.</title>
        <authorList>
            <person name="Martinu J."/>
            <person name="Tarabai H."/>
            <person name="Stefka J."/>
            <person name="Hypsa V."/>
        </authorList>
    </citation>
    <scope>NUCLEOTIDE SEQUENCE [LARGE SCALE GENOMIC DNA]</scope>
    <source>
        <strain evidence="1">HR10_N</strain>
    </source>
</reference>
<name>A0AAN8PMN6_POLSC</name>
<organism evidence="1 2">
    <name type="scientific">Polyplax serrata</name>
    <name type="common">Common mouse louse</name>
    <dbReference type="NCBI Taxonomy" id="468196"/>
    <lineage>
        <taxon>Eukaryota</taxon>
        <taxon>Metazoa</taxon>
        <taxon>Ecdysozoa</taxon>
        <taxon>Arthropoda</taxon>
        <taxon>Hexapoda</taxon>
        <taxon>Insecta</taxon>
        <taxon>Pterygota</taxon>
        <taxon>Neoptera</taxon>
        <taxon>Paraneoptera</taxon>
        <taxon>Psocodea</taxon>
        <taxon>Troctomorpha</taxon>
        <taxon>Phthiraptera</taxon>
        <taxon>Anoplura</taxon>
        <taxon>Polyplacidae</taxon>
        <taxon>Polyplax</taxon>
    </lineage>
</organism>
<gene>
    <name evidence="1" type="ORF">RUM43_002658</name>
</gene>
<evidence type="ECO:0000313" key="2">
    <source>
        <dbReference type="Proteomes" id="UP001372834"/>
    </source>
</evidence>
<dbReference type="AlphaFoldDB" id="A0AAN8PMN6"/>
<proteinExistence type="predicted"/>
<evidence type="ECO:0000313" key="1">
    <source>
        <dbReference type="EMBL" id="KAK6628842.1"/>
    </source>
</evidence>
<comment type="caution">
    <text evidence="1">The sequence shown here is derived from an EMBL/GenBank/DDBJ whole genome shotgun (WGS) entry which is preliminary data.</text>
</comment>
<sequence length="68" mass="7806">MDEVSDRLTRIPNFSRVSQELVVVREELEVGKALGPFTHCSLHREPKFTDVGFMGSEKRIAHTKEQVH</sequence>
<dbReference type="Proteomes" id="UP001372834">
    <property type="component" value="Unassembled WGS sequence"/>
</dbReference>
<accession>A0AAN8PMN6</accession>